<evidence type="ECO:0000313" key="2">
    <source>
        <dbReference type="EMBL" id="OZI22941.1"/>
    </source>
</evidence>
<dbReference type="AlphaFoldDB" id="A0A261RDC0"/>
<dbReference type="Proteomes" id="UP000216947">
    <property type="component" value="Unassembled WGS sequence"/>
</dbReference>
<dbReference type="Pfam" id="PF07883">
    <property type="entry name" value="Cupin_2"/>
    <property type="match status" value="1"/>
</dbReference>
<gene>
    <name evidence="2" type="ORF">CAL19_10635</name>
</gene>
<dbReference type="SUPFAM" id="SSF51182">
    <property type="entry name" value="RmlC-like cupins"/>
    <property type="match status" value="1"/>
</dbReference>
<sequence length="96" mass="10765">MKRPEAAPTVQIDNEHVRVTEWRFPPGGETGWHRHGLAYVIVPQSTGALLLETPDGEVTSELRTGISYFRPAGVEHNVINPNETEFVFVEIELKQA</sequence>
<dbReference type="RefSeq" id="WP_026641238.1">
    <property type="nucleotide sequence ID" value="NZ_NEVI01000014.1"/>
</dbReference>
<evidence type="ECO:0000259" key="1">
    <source>
        <dbReference type="Pfam" id="PF07883"/>
    </source>
</evidence>
<organism evidence="2 3">
    <name type="scientific">Bordetella genomosp. 7</name>
    <dbReference type="NCBI Taxonomy" id="1416805"/>
    <lineage>
        <taxon>Bacteria</taxon>
        <taxon>Pseudomonadati</taxon>
        <taxon>Pseudomonadota</taxon>
        <taxon>Betaproteobacteria</taxon>
        <taxon>Burkholderiales</taxon>
        <taxon>Alcaligenaceae</taxon>
        <taxon>Bordetella</taxon>
    </lineage>
</organism>
<accession>A0A261RDC0</accession>
<dbReference type="InterPro" id="IPR011051">
    <property type="entry name" value="RmlC_Cupin_sf"/>
</dbReference>
<dbReference type="EMBL" id="NEVK01000004">
    <property type="protein sequence ID" value="OZI22941.1"/>
    <property type="molecule type" value="Genomic_DNA"/>
</dbReference>
<dbReference type="InterPro" id="IPR013096">
    <property type="entry name" value="Cupin_2"/>
</dbReference>
<feature type="domain" description="Cupin type-2" evidence="1">
    <location>
        <begin position="21"/>
        <end position="91"/>
    </location>
</feature>
<proteinExistence type="predicted"/>
<reference evidence="3" key="1">
    <citation type="submission" date="2017-05" db="EMBL/GenBank/DDBJ databases">
        <title>Complete and WGS of Bordetella genogroups.</title>
        <authorList>
            <person name="Spilker T."/>
            <person name="Lipuma J."/>
        </authorList>
    </citation>
    <scope>NUCLEOTIDE SEQUENCE [LARGE SCALE GENOMIC DNA]</scope>
    <source>
        <strain evidence="3">AU18089</strain>
    </source>
</reference>
<dbReference type="OrthoDB" id="9800684at2"/>
<comment type="caution">
    <text evidence="2">The sequence shown here is derived from an EMBL/GenBank/DDBJ whole genome shotgun (WGS) entry which is preliminary data.</text>
</comment>
<dbReference type="Gene3D" id="2.60.120.10">
    <property type="entry name" value="Jelly Rolls"/>
    <property type="match status" value="1"/>
</dbReference>
<protein>
    <submittedName>
        <fullName evidence="2">Cupin</fullName>
    </submittedName>
</protein>
<keyword evidence="3" id="KW-1185">Reference proteome</keyword>
<evidence type="ECO:0000313" key="3">
    <source>
        <dbReference type="Proteomes" id="UP000216947"/>
    </source>
</evidence>
<dbReference type="InterPro" id="IPR014710">
    <property type="entry name" value="RmlC-like_jellyroll"/>
</dbReference>
<name>A0A261RDC0_9BORD</name>
<dbReference type="CDD" id="cd06982">
    <property type="entry name" value="cupin_BauB-like"/>
    <property type="match status" value="1"/>
</dbReference>